<gene>
    <name evidence="12" type="ORF">FQY83_15170</name>
</gene>
<dbReference type="GO" id="GO:0009279">
    <property type="term" value="C:cell outer membrane"/>
    <property type="evidence" value="ECO:0007669"/>
    <property type="project" value="UniProtKB-SubCell"/>
</dbReference>
<dbReference type="CDD" id="cd01347">
    <property type="entry name" value="ligand_gated_channel"/>
    <property type="match status" value="1"/>
</dbReference>
<protein>
    <submittedName>
        <fullName evidence="12">TonB-dependent receptor</fullName>
    </submittedName>
</protein>
<comment type="subcellular location">
    <subcellularLocation>
        <location evidence="1 8">Cell outer membrane</location>
        <topology evidence="1 8">Multi-pass membrane protein</topology>
    </subcellularLocation>
</comment>
<organism evidence="12 13">
    <name type="scientific">Luteimonas marina</name>
    <dbReference type="NCBI Taxonomy" id="488485"/>
    <lineage>
        <taxon>Bacteria</taxon>
        <taxon>Pseudomonadati</taxon>
        <taxon>Pseudomonadota</taxon>
        <taxon>Gammaproteobacteria</taxon>
        <taxon>Lysobacterales</taxon>
        <taxon>Lysobacteraceae</taxon>
        <taxon>Luteimonas</taxon>
    </lineage>
</organism>
<dbReference type="Gene3D" id="2.40.170.20">
    <property type="entry name" value="TonB-dependent receptor, beta-barrel domain"/>
    <property type="match status" value="1"/>
</dbReference>
<dbReference type="Proteomes" id="UP000319980">
    <property type="component" value="Unassembled WGS sequence"/>
</dbReference>
<dbReference type="Pfam" id="PF00593">
    <property type="entry name" value="TonB_dep_Rec_b-barrel"/>
    <property type="match status" value="1"/>
</dbReference>
<comment type="caution">
    <text evidence="12">The sequence shown here is derived from an EMBL/GenBank/DDBJ whole genome shotgun (WGS) entry which is preliminary data.</text>
</comment>
<evidence type="ECO:0000256" key="7">
    <source>
        <dbReference type="ARBA" id="ARBA00023237"/>
    </source>
</evidence>
<name>A0A5C5TYH0_9GAMM</name>
<dbReference type="InterPro" id="IPR037066">
    <property type="entry name" value="Plug_dom_sf"/>
</dbReference>
<dbReference type="GO" id="GO:0044718">
    <property type="term" value="P:siderophore transmembrane transport"/>
    <property type="evidence" value="ECO:0007669"/>
    <property type="project" value="TreeGrafter"/>
</dbReference>
<dbReference type="Pfam" id="PF07715">
    <property type="entry name" value="Plug"/>
    <property type="match status" value="1"/>
</dbReference>
<dbReference type="EMBL" id="VOHK01000006">
    <property type="protein sequence ID" value="TWT18707.1"/>
    <property type="molecule type" value="Genomic_DNA"/>
</dbReference>
<evidence type="ECO:0000256" key="3">
    <source>
        <dbReference type="ARBA" id="ARBA00022452"/>
    </source>
</evidence>
<evidence type="ECO:0000259" key="10">
    <source>
        <dbReference type="Pfam" id="PF00593"/>
    </source>
</evidence>
<sequence>MLYIYIKRILRARVVDMRTKKCRMDVPKASYLEIFGMALAVAVPWGHLHAQDAAAQETLEPTETTQDDAVKLDVVQVRASRIPASISEYPGSLTVIDQESLARQTAFAQDIGSILAVSVPGLSTSPGSVSSFDTTLRGRSAIVLIDGVPISPTLRQAGRDIASIDPSAIEQIDVIRGASAIYGNGGAGGVINYITKRPVREGVEFNTKLGLALSLTNPGDSARPSIMQSVSGKSGDVSFVASGSFERIQSFYDADGDRIPPAQTGNGGLPDSDIANLFGKVGVDIGTRQRIEVSGLYYNQGQDTDYYSTPGNVIRRERAGAQRGVAAPGVDDEGNTNIVFNTTYSHTDVLGSTLRLQGYYQNVEQMFEYDPLRYGGTQSLIESRKTGGRLDMDTTLYLGDLQGSLLWGIDYSVDDTVQKMTDGRVWVPEISQNALGYFAQFEISPTHWLDLQAGIRHETFDVNVASFVSLRSGVNIQGGKLKYSTTPLNAGFVIHATKGLDVFGAFSQGFSLSDVGRALRDSPVSDAVQSLKPRPVIYDNYEAGVRYRGENLVGEISVFLSESDLGVNFVDDPLNPGVLIIDRKPERIHGIEASLRGSIAENWTVGGTLTRIEGKADSGDGNYDIYIDSRRIPPLKLTAFVEHQLASDWFIRLQGLYSGNRDRFQNNTTSTGLGRIDSFSTIDLMTSKGLGPGTLTVGILNVLNKAYLPISAQAQNRADRLAMAPGATMSVQYSVKY</sequence>
<keyword evidence="3 8" id="KW-1134">Transmembrane beta strand</keyword>
<evidence type="ECO:0000256" key="6">
    <source>
        <dbReference type="ARBA" id="ARBA00023136"/>
    </source>
</evidence>
<keyword evidence="4 8" id="KW-0812">Transmembrane</keyword>
<keyword evidence="7 8" id="KW-0998">Cell outer membrane</keyword>
<reference evidence="12 13" key="1">
    <citation type="journal article" date="2008" name="Int. J. Syst. Evol. Microbiol.">
        <title>Luteimonas marina sp. nov., isolated from seawater.</title>
        <authorList>
            <person name="Baik K.S."/>
            <person name="Park S.C."/>
            <person name="Kim M.S."/>
            <person name="Kim E.M."/>
            <person name="Park C."/>
            <person name="Chun J."/>
            <person name="Seong C.N."/>
        </authorList>
    </citation>
    <scope>NUCLEOTIDE SEQUENCE [LARGE SCALE GENOMIC DNA]</scope>
    <source>
        <strain evidence="12 13">FR1330</strain>
    </source>
</reference>
<dbReference type="InterPro" id="IPR036942">
    <property type="entry name" value="Beta-barrel_TonB_sf"/>
</dbReference>
<accession>A0A5C5TYH0</accession>
<dbReference type="PROSITE" id="PS52016">
    <property type="entry name" value="TONB_DEPENDENT_REC_3"/>
    <property type="match status" value="1"/>
</dbReference>
<comment type="similarity">
    <text evidence="8 9">Belongs to the TonB-dependent receptor family.</text>
</comment>
<keyword evidence="12" id="KW-0675">Receptor</keyword>
<evidence type="ECO:0000256" key="4">
    <source>
        <dbReference type="ARBA" id="ARBA00022692"/>
    </source>
</evidence>
<dbReference type="PANTHER" id="PTHR30069">
    <property type="entry name" value="TONB-DEPENDENT OUTER MEMBRANE RECEPTOR"/>
    <property type="match status" value="1"/>
</dbReference>
<evidence type="ECO:0000259" key="11">
    <source>
        <dbReference type="Pfam" id="PF07715"/>
    </source>
</evidence>
<dbReference type="InterPro" id="IPR012910">
    <property type="entry name" value="Plug_dom"/>
</dbReference>
<dbReference type="Gene3D" id="2.170.130.10">
    <property type="entry name" value="TonB-dependent receptor, plug domain"/>
    <property type="match status" value="1"/>
</dbReference>
<dbReference type="PANTHER" id="PTHR30069:SF42">
    <property type="entry name" value="FERRIC AEROBACTIN RECEPTOR"/>
    <property type="match status" value="1"/>
</dbReference>
<evidence type="ECO:0000256" key="1">
    <source>
        <dbReference type="ARBA" id="ARBA00004571"/>
    </source>
</evidence>
<evidence type="ECO:0000256" key="5">
    <source>
        <dbReference type="ARBA" id="ARBA00023077"/>
    </source>
</evidence>
<dbReference type="AlphaFoldDB" id="A0A5C5TYH0"/>
<evidence type="ECO:0000256" key="8">
    <source>
        <dbReference type="PROSITE-ProRule" id="PRU01360"/>
    </source>
</evidence>
<dbReference type="GO" id="GO:0015344">
    <property type="term" value="F:siderophore uptake transmembrane transporter activity"/>
    <property type="evidence" value="ECO:0007669"/>
    <property type="project" value="TreeGrafter"/>
</dbReference>
<keyword evidence="13" id="KW-1185">Reference proteome</keyword>
<evidence type="ECO:0000256" key="9">
    <source>
        <dbReference type="RuleBase" id="RU003357"/>
    </source>
</evidence>
<evidence type="ECO:0000256" key="2">
    <source>
        <dbReference type="ARBA" id="ARBA00022448"/>
    </source>
</evidence>
<keyword evidence="2 8" id="KW-0813">Transport</keyword>
<evidence type="ECO:0000313" key="12">
    <source>
        <dbReference type="EMBL" id="TWT18707.1"/>
    </source>
</evidence>
<dbReference type="SUPFAM" id="SSF56935">
    <property type="entry name" value="Porins"/>
    <property type="match status" value="1"/>
</dbReference>
<keyword evidence="5 9" id="KW-0798">TonB box</keyword>
<dbReference type="InterPro" id="IPR039426">
    <property type="entry name" value="TonB-dep_rcpt-like"/>
</dbReference>
<keyword evidence="6 8" id="KW-0472">Membrane</keyword>
<feature type="domain" description="TonB-dependent receptor plug" evidence="11">
    <location>
        <begin position="87"/>
        <end position="190"/>
    </location>
</feature>
<feature type="domain" description="TonB-dependent receptor-like beta-barrel" evidence="10">
    <location>
        <begin position="295"/>
        <end position="702"/>
    </location>
</feature>
<evidence type="ECO:0000313" key="13">
    <source>
        <dbReference type="Proteomes" id="UP000319980"/>
    </source>
</evidence>
<dbReference type="InterPro" id="IPR000531">
    <property type="entry name" value="Beta-barrel_TonB"/>
</dbReference>
<proteinExistence type="inferred from homology"/>